<keyword evidence="5" id="KW-1185">Reference proteome</keyword>
<sequence length="341" mass="36000">MGLFDNLESKLSSMVNGAFAKAFKSSVQPVEIASAIRTAMDDKAAVVGQGRTIVPNLYTIALSPSDYDQLSQYSDGLTDELVAAAEDHADSQRYRPAGPLRVILSEDAELETGVFKLRPASAKDPWAVSAERRPARRPAPGLDESGYADRRREDADPRDGGAPAYGPGSAAIPGGVSGGVGQGLGGAAAGAGAAATASTYRPLERADPYADGDPYAADGYDDLQATRPQQPARPAPEPRRPDPTRRPWLDIDGDRYPLLGAITVIGRDGVADIVLDDPGISRQHAEVRITNDGPHLVGSIRDLGSTNGTFVEGHRITSQRLADGDRVTVGRTSFTFRLGRG</sequence>
<feature type="region of interest" description="Disordered" evidence="2">
    <location>
        <begin position="204"/>
        <end position="247"/>
    </location>
</feature>
<dbReference type="Pfam" id="PF00498">
    <property type="entry name" value="FHA"/>
    <property type="match status" value="1"/>
</dbReference>
<dbReference type="Proteomes" id="UP001521931">
    <property type="component" value="Unassembled WGS sequence"/>
</dbReference>
<organism evidence="4 5">
    <name type="scientific">Arsenicicoccus bolidensis</name>
    <dbReference type="NCBI Taxonomy" id="229480"/>
    <lineage>
        <taxon>Bacteria</taxon>
        <taxon>Bacillati</taxon>
        <taxon>Actinomycetota</taxon>
        <taxon>Actinomycetes</taxon>
        <taxon>Micrococcales</taxon>
        <taxon>Intrasporangiaceae</taxon>
        <taxon>Arsenicicoccus</taxon>
    </lineage>
</organism>
<evidence type="ECO:0000313" key="4">
    <source>
        <dbReference type="EMBL" id="MCG7320833.1"/>
    </source>
</evidence>
<evidence type="ECO:0000313" key="5">
    <source>
        <dbReference type="Proteomes" id="UP001521931"/>
    </source>
</evidence>
<protein>
    <submittedName>
        <fullName evidence="4">DUF3662 and FHA domain-containing protein</fullName>
    </submittedName>
</protein>
<proteinExistence type="predicted"/>
<keyword evidence="1" id="KW-0597">Phosphoprotein</keyword>
<dbReference type="InterPro" id="IPR050923">
    <property type="entry name" value="Cell_Proc_Reg/RNA_Proc"/>
</dbReference>
<dbReference type="Pfam" id="PF12401">
    <property type="entry name" value="FhaA_N"/>
    <property type="match status" value="1"/>
</dbReference>
<feature type="compositionally biased region" description="Basic and acidic residues" evidence="2">
    <location>
        <begin position="236"/>
        <end position="247"/>
    </location>
</feature>
<evidence type="ECO:0000256" key="1">
    <source>
        <dbReference type="ARBA" id="ARBA00022553"/>
    </source>
</evidence>
<dbReference type="CDD" id="cd00060">
    <property type="entry name" value="FHA"/>
    <property type="match status" value="1"/>
</dbReference>
<dbReference type="RefSeq" id="WP_239262091.1">
    <property type="nucleotide sequence ID" value="NZ_JAKRCV010000005.1"/>
</dbReference>
<evidence type="ECO:0000256" key="2">
    <source>
        <dbReference type="SAM" id="MobiDB-lite"/>
    </source>
</evidence>
<dbReference type="EMBL" id="JAKRCV010000005">
    <property type="protein sequence ID" value="MCG7320833.1"/>
    <property type="molecule type" value="Genomic_DNA"/>
</dbReference>
<dbReference type="Gene3D" id="2.60.200.20">
    <property type="match status" value="1"/>
</dbReference>
<feature type="compositionally biased region" description="Low complexity" evidence="2">
    <location>
        <begin position="209"/>
        <end position="218"/>
    </location>
</feature>
<feature type="compositionally biased region" description="Basic and acidic residues" evidence="2">
    <location>
        <begin position="147"/>
        <end position="159"/>
    </location>
</feature>
<reference evidence="4 5" key="1">
    <citation type="submission" date="2022-02" db="EMBL/GenBank/DDBJ databases">
        <title>Uncovering new skin microbiome diversity through culturing and metagenomics.</title>
        <authorList>
            <person name="Conlan S."/>
            <person name="Deming C."/>
            <person name="Nisc Comparative Sequencing Program N."/>
            <person name="Segre J.A."/>
        </authorList>
    </citation>
    <scope>NUCLEOTIDE SEQUENCE [LARGE SCALE GENOMIC DNA]</scope>
    <source>
        <strain evidence="4 5">ACRQZ</strain>
    </source>
</reference>
<accession>A0ABS9Q158</accession>
<comment type="caution">
    <text evidence="4">The sequence shown here is derived from an EMBL/GenBank/DDBJ whole genome shotgun (WGS) entry which is preliminary data.</text>
</comment>
<evidence type="ECO:0000259" key="3">
    <source>
        <dbReference type="PROSITE" id="PS50006"/>
    </source>
</evidence>
<feature type="domain" description="FHA" evidence="3">
    <location>
        <begin position="263"/>
        <end position="316"/>
    </location>
</feature>
<dbReference type="SUPFAM" id="SSF49879">
    <property type="entry name" value="SMAD/FHA domain"/>
    <property type="match status" value="1"/>
</dbReference>
<dbReference type="PANTHER" id="PTHR23308">
    <property type="entry name" value="NUCLEAR INHIBITOR OF PROTEIN PHOSPHATASE-1"/>
    <property type="match status" value="1"/>
</dbReference>
<dbReference type="Gene3D" id="3.30.2320.60">
    <property type="entry name" value="FhaA, phosphopeptide-binding domain (DUF3662)"/>
    <property type="match status" value="1"/>
</dbReference>
<dbReference type="InterPro" id="IPR022128">
    <property type="entry name" value="FhaA_N"/>
</dbReference>
<name>A0ABS9Q158_9MICO</name>
<dbReference type="SMART" id="SM00240">
    <property type="entry name" value="FHA"/>
    <property type="match status" value="1"/>
</dbReference>
<dbReference type="InterPro" id="IPR042287">
    <property type="entry name" value="FhaA_N_sf"/>
</dbReference>
<dbReference type="InterPro" id="IPR008984">
    <property type="entry name" value="SMAD_FHA_dom_sf"/>
</dbReference>
<gene>
    <name evidence="4" type="ORF">MHL29_02845</name>
</gene>
<feature type="compositionally biased region" description="Low complexity" evidence="2">
    <location>
        <begin position="160"/>
        <end position="170"/>
    </location>
</feature>
<feature type="region of interest" description="Disordered" evidence="2">
    <location>
        <begin position="123"/>
        <end position="170"/>
    </location>
</feature>
<dbReference type="PROSITE" id="PS50006">
    <property type="entry name" value="FHA_DOMAIN"/>
    <property type="match status" value="1"/>
</dbReference>
<dbReference type="InterPro" id="IPR000253">
    <property type="entry name" value="FHA_dom"/>
</dbReference>